<evidence type="ECO:0000313" key="1">
    <source>
        <dbReference type="EMBL" id="CDH52141.1"/>
    </source>
</evidence>
<sequence length="92" mass="10391">MWGLQSNKVARWGEAHLGCKFHDRRGHSQIHPMSPPAKVELEVDLEFFFDEAGGDIAKSRIVELDRETCTQGALHPAEQLCSIEESTFHCKV</sequence>
<accession>A0A068RT71</accession>
<gene>
    <name evidence="1" type="ORF">LCOR_03656.1</name>
</gene>
<dbReference type="AlphaFoldDB" id="A0A068RT71"/>
<protein>
    <submittedName>
        <fullName evidence="1">Uncharacterized protein</fullName>
    </submittedName>
</protein>
<reference evidence="1" key="1">
    <citation type="submission" date="2013-08" db="EMBL/GenBank/DDBJ databases">
        <title>Gene expansion shapes genome architecture in the human pathogen Lichtheimia corymbifera: an evolutionary genomics analysis in the ancient terrestrial Mucorales (Mucoromycotina).</title>
        <authorList>
            <person name="Schwartze V.U."/>
            <person name="Winter S."/>
            <person name="Shelest E."/>
            <person name="Marcet-Houben M."/>
            <person name="Horn F."/>
            <person name="Wehner S."/>
            <person name="Hoffmann K."/>
            <person name="Riege K."/>
            <person name="Sammeth M."/>
            <person name="Nowrousian M."/>
            <person name="Valiante V."/>
            <person name="Linde J."/>
            <person name="Jacobsen I.D."/>
            <person name="Marz M."/>
            <person name="Brakhage A.A."/>
            <person name="Gabaldon T."/>
            <person name="Bocker S."/>
            <person name="Voigt K."/>
        </authorList>
    </citation>
    <scope>NUCLEOTIDE SEQUENCE [LARGE SCALE GENOMIC DNA]</scope>
    <source>
        <strain evidence="1">FSU 9682</strain>
    </source>
</reference>
<dbReference type="EMBL" id="CBTN010000012">
    <property type="protein sequence ID" value="CDH52141.1"/>
    <property type="molecule type" value="Genomic_DNA"/>
</dbReference>
<name>A0A068RT71_9FUNG</name>
<comment type="caution">
    <text evidence="1">The sequence shown here is derived from an EMBL/GenBank/DDBJ whole genome shotgun (WGS) entry which is preliminary data.</text>
</comment>
<organism evidence="1 2">
    <name type="scientific">Lichtheimia corymbifera JMRC:FSU:9682</name>
    <dbReference type="NCBI Taxonomy" id="1263082"/>
    <lineage>
        <taxon>Eukaryota</taxon>
        <taxon>Fungi</taxon>
        <taxon>Fungi incertae sedis</taxon>
        <taxon>Mucoromycota</taxon>
        <taxon>Mucoromycotina</taxon>
        <taxon>Mucoromycetes</taxon>
        <taxon>Mucorales</taxon>
        <taxon>Lichtheimiaceae</taxon>
        <taxon>Lichtheimia</taxon>
    </lineage>
</organism>
<keyword evidence="2" id="KW-1185">Reference proteome</keyword>
<evidence type="ECO:0000313" key="2">
    <source>
        <dbReference type="Proteomes" id="UP000027586"/>
    </source>
</evidence>
<dbReference type="VEuPathDB" id="FungiDB:LCOR_03656.1"/>
<proteinExistence type="predicted"/>
<dbReference type="Proteomes" id="UP000027586">
    <property type="component" value="Unassembled WGS sequence"/>
</dbReference>